<evidence type="ECO:0000313" key="1">
    <source>
        <dbReference type="EMBL" id="CAB4037024.1"/>
    </source>
</evidence>
<dbReference type="EMBL" id="CACRXK020022651">
    <property type="protein sequence ID" value="CAB4037024.1"/>
    <property type="molecule type" value="Genomic_DNA"/>
</dbReference>
<proteinExistence type="predicted"/>
<sequence>MPAASRTLVGVLTGESGRWFRGKVCAYVKGMDFNEVPYEEIQEDLYTPLEISIGKFNRNMELFWEIIVREEYKDSCFIQVAYFDSINWDFDKKVIDTKLLSGLDDICKTKKDFMKYLQNPAIRWES</sequence>
<dbReference type="Proteomes" id="UP001152795">
    <property type="component" value="Unassembled WGS sequence"/>
</dbReference>
<organism evidence="1 2">
    <name type="scientific">Paramuricea clavata</name>
    <name type="common">Red gorgonian</name>
    <name type="synonym">Violescent sea-whip</name>
    <dbReference type="NCBI Taxonomy" id="317549"/>
    <lineage>
        <taxon>Eukaryota</taxon>
        <taxon>Metazoa</taxon>
        <taxon>Cnidaria</taxon>
        <taxon>Anthozoa</taxon>
        <taxon>Octocorallia</taxon>
        <taxon>Malacalcyonacea</taxon>
        <taxon>Plexauridae</taxon>
        <taxon>Paramuricea</taxon>
    </lineage>
</organism>
<reference evidence="1" key="1">
    <citation type="submission" date="2020-04" db="EMBL/GenBank/DDBJ databases">
        <authorList>
            <person name="Alioto T."/>
            <person name="Alioto T."/>
            <person name="Gomez Garrido J."/>
        </authorList>
    </citation>
    <scope>NUCLEOTIDE SEQUENCE</scope>
    <source>
        <strain evidence="1">A484AB</strain>
    </source>
</reference>
<accession>A0A6S7K345</accession>
<dbReference type="AlphaFoldDB" id="A0A6S7K345"/>
<keyword evidence="2" id="KW-1185">Reference proteome</keyword>
<evidence type="ECO:0000313" key="2">
    <source>
        <dbReference type="Proteomes" id="UP001152795"/>
    </source>
</evidence>
<gene>
    <name evidence="1" type="ORF">PACLA_8A051761</name>
</gene>
<protein>
    <submittedName>
        <fullName evidence="1">Uncharacterized protein</fullName>
    </submittedName>
</protein>
<name>A0A6S7K345_PARCT</name>
<comment type="caution">
    <text evidence="1">The sequence shown here is derived from an EMBL/GenBank/DDBJ whole genome shotgun (WGS) entry which is preliminary data.</text>
</comment>